<proteinExistence type="predicted"/>
<accession>A0AAU9L284</accession>
<dbReference type="Proteomes" id="UP001160483">
    <property type="component" value="Unassembled WGS sequence"/>
</dbReference>
<evidence type="ECO:0000313" key="3">
    <source>
        <dbReference type="Proteomes" id="UP001158986"/>
    </source>
</evidence>
<gene>
    <name evidence="2" type="ORF">PBS001_LOCUS4372</name>
    <name evidence="1" type="ORF">PBS003_LOCUS3816</name>
</gene>
<evidence type="ECO:0000313" key="4">
    <source>
        <dbReference type="Proteomes" id="UP001160483"/>
    </source>
</evidence>
<evidence type="ECO:0000313" key="2">
    <source>
        <dbReference type="EMBL" id="CAH0517786.1"/>
    </source>
</evidence>
<dbReference type="EMBL" id="CAKLCB010000253">
    <property type="protein sequence ID" value="CAH0517786.1"/>
    <property type="molecule type" value="Genomic_DNA"/>
</dbReference>
<dbReference type="EMBL" id="CAKKTJ010000168">
    <property type="protein sequence ID" value="CAH0477062.1"/>
    <property type="molecule type" value="Genomic_DNA"/>
</dbReference>
<protein>
    <submittedName>
        <fullName evidence="1">Uncharacterized protein</fullName>
    </submittedName>
</protein>
<dbReference type="Proteomes" id="UP001158986">
    <property type="component" value="Unassembled WGS sequence"/>
</dbReference>
<keyword evidence="3" id="KW-1185">Reference proteome</keyword>
<organism evidence="1 4">
    <name type="scientific">Peronospora belbahrii</name>
    <dbReference type="NCBI Taxonomy" id="622444"/>
    <lineage>
        <taxon>Eukaryota</taxon>
        <taxon>Sar</taxon>
        <taxon>Stramenopiles</taxon>
        <taxon>Oomycota</taxon>
        <taxon>Peronosporomycetes</taxon>
        <taxon>Peronosporales</taxon>
        <taxon>Peronosporaceae</taxon>
        <taxon>Peronospora</taxon>
    </lineage>
</organism>
<comment type="caution">
    <text evidence="1">The sequence shown here is derived from an EMBL/GenBank/DDBJ whole genome shotgun (WGS) entry which is preliminary data.</text>
</comment>
<evidence type="ECO:0000313" key="1">
    <source>
        <dbReference type="EMBL" id="CAH0477062.1"/>
    </source>
</evidence>
<reference evidence="1 3" key="1">
    <citation type="submission" date="2021-11" db="EMBL/GenBank/DDBJ databases">
        <authorList>
            <person name="Islam A."/>
            <person name="Islam S."/>
            <person name="Flora M.S."/>
            <person name="Rahman M."/>
            <person name="Ziaur R.M."/>
            <person name="Epstein J.H."/>
            <person name="Hassan M."/>
            <person name="Klassen M."/>
            <person name="Woodard K."/>
            <person name="Webb A."/>
            <person name="Webby R.J."/>
            <person name="El Zowalaty M.E."/>
        </authorList>
    </citation>
    <scope>NUCLEOTIDE SEQUENCE</scope>
    <source>
        <strain evidence="2">Pbs1</strain>
        <strain evidence="1">Pbs3</strain>
    </source>
</reference>
<name>A0AAU9L284_9STRA</name>
<dbReference type="AlphaFoldDB" id="A0AAU9L284"/>
<sequence>MHKLFEISGDTSDFAYEATVEAMKDSSFAGPVTWRMFWVWVSTEAARSLKALELQEPEHGGGERKRDKVIWKVRGAKQKQYQKHHPDEKSVITRPMGVNMKDMENTIHARAAFAPVLPGKDDNLDDVKVTVETLVQSRHLTARQAFSIHLQLESNDPVEQVFAREVIAALQSELGNREIEFDSHEELFPVAKTNVKIEKEQTADCPTLISVNANDKLIVLSQSAALVALLPLASSSCEQKKRGSKLPQVDPRLDVLCSLMSADGLTRFLKEQYIVLEDEAMVRHDDLHCLALASAVLPA</sequence>